<feature type="transmembrane region" description="Helical" evidence="2">
    <location>
        <begin position="298"/>
        <end position="316"/>
    </location>
</feature>
<evidence type="ECO:0000256" key="3">
    <source>
        <dbReference type="SAM" id="SignalP"/>
    </source>
</evidence>
<feature type="signal peptide" evidence="3">
    <location>
        <begin position="1"/>
        <end position="24"/>
    </location>
</feature>
<keyword evidence="2" id="KW-0472">Membrane</keyword>
<accession>A0A6A5TG36</accession>
<dbReference type="OrthoDB" id="3795566at2759"/>
<sequence>MATACAKKASWLALSLLLSTSVLAQSSTSSRDPDAPYWTYTSRFMRSTRYTTYLYTYRTSTSTSTGSYSTTRTIKSGVTPTGTPTSTSTYDSNYYYSIYDLELIHAYYTQGAVADSDLVEEYNYYDSTSTTRTTTSTTSTTILYVMPVTWTQPSSCTRTSFSIVTTVTPTIPSQVRDQITPTSKVTGARNYNNYGTETWYLSAGAAPTTQDYYYRSYVARCTAPPGSGGSRSGGGSGGSSGSSSSSGIKVCAWYSGCTSLKVWVIIIASIIPGLFVLGFIESYFWFRRLMLGKGCLRFGTVLWIFLSLWVACFTRTQSARSKDDQKLLRENWNKIGTGKAIKLWFKWGFRHAYPVPILGQYSRNTVGIVPEGQPLPQMGQTNTPYMPPPGAPTATGIIYQNGQPYYAPPQGWTPPNGQGYPMPPPGTAYIPPQNGTPVYYGEHYGPPPQNDKSVAVSEAPVSPIQQNTAPQPVPSPISVPSNVPTPPAHYAEAYAPPPQQPTYTQQAPPSELSTISSPQPTPQAPLPQGPPPPHPT</sequence>
<protein>
    <submittedName>
        <fullName evidence="4">Uncharacterized protein</fullName>
    </submittedName>
</protein>
<keyword evidence="3" id="KW-0732">Signal</keyword>
<evidence type="ECO:0000313" key="4">
    <source>
        <dbReference type="EMBL" id="KAF1951541.1"/>
    </source>
</evidence>
<dbReference type="EMBL" id="ML977016">
    <property type="protein sequence ID" value="KAF1951541.1"/>
    <property type="molecule type" value="Genomic_DNA"/>
</dbReference>
<keyword evidence="2" id="KW-1133">Transmembrane helix</keyword>
<keyword evidence="2" id="KW-0812">Transmembrane</keyword>
<reference evidence="4" key="1">
    <citation type="journal article" date="2020" name="Stud. Mycol.">
        <title>101 Dothideomycetes genomes: a test case for predicting lifestyles and emergence of pathogens.</title>
        <authorList>
            <person name="Haridas S."/>
            <person name="Albert R."/>
            <person name="Binder M."/>
            <person name="Bloem J."/>
            <person name="Labutti K."/>
            <person name="Salamov A."/>
            <person name="Andreopoulos B."/>
            <person name="Baker S."/>
            <person name="Barry K."/>
            <person name="Bills G."/>
            <person name="Bluhm B."/>
            <person name="Cannon C."/>
            <person name="Castanera R."/>
            <person name="Culley D."/>
            <person name="Daum C."/>
            <person name="Ezra D."/>
            <person name="Gonzalez J."/>
            <person name="Henrissat B."/>
            <person name="Kuo A."/>
            <person name="Liang C."/>
            <person name="Lipzen A."/>
            <person name="Lutzoni F."/>
            <person name="Magnuson J."/>
            <person name="Mondo S."/>
            <person name="Nolan M."/>
            <person name="Ohm R."/>
            <person name="Pangilinan J."/>
            <person name="Park H.-J."/>
            <person name="Ramirez L."/>
            <person name="Alfaro M."/>
            <person name="Sun H."/>
            <person name="Tritt A."/>
            <person name="Yoshinaga Y."/>
            <person name="Zwiers L.-H."/>
            <person name="Turgeon B."/>
            <person name="Goodwin S."/>
            <person name="Spatafora J."/>
            <person name="Crous P."/>
            <person name="Grigoriev I."/>
        </authorList>
    </citation>
    <scope>NUCLEOTIDE SEQUENCE</scope>
    <source>
        <strain evidence="4">CBS 675.92</strain>
    </source>
</reference>
<feature type="compositionally biased region" description="Pro residues" evidence="1">
    <location>
        <begin position="519"/>
        <end position="536"/>
    </location>
</feature>
<gene>
    <name evidence="4" type="ORF">CC80DRAFT_495950</name>
</gene>
<feature type="chain" id="PRO_5025389924" evidence="3">
    <location>
        <begin position="25"/>
        <end position="536"/>
    </location>
</feature>
<keyword evidence="5" id="KW-1185">Reference proteome</keyword>
<evidence type="ECO:0000256" key="1">
    <source>
        <dbReference type="SAM" id="MobiDB-lite"/>
    </source>
</evidence>
<proteinExistence type="predicted"/>
<evidence type="ECO:0000256" key="2">
    <source>
        <dbReference type="SAM" id="Phobius"/>
    </source>
</evidence>
<feature type="region of interest" description="Disordered" evidence="1">
    <location>
        <begin position="410"/>
        <end position="536"/>
    </location>
</feature>
<feature type="compositionally biased region" description="Pro residues" evidence="1">
    <location>
        <begin position="471"/>
        <end position="487"/>
    </location>
</feature>
<feature type="transmembrane region" description="Helical" evidence="2">
    <location>
        <begin position="262"/>
        <end position="286"/>
    </location>
</feature>
<evidence type="ECO:0000313" key="5">
    <source>
        <dbReference type="Proteomes" id="UP000800035"/>
    </source>
</evidence>
<dbReference type="AlphaFoldDB" id="A0A6A5TG36"/>
<dbReference type="Proteomes" id="UP000800035">
    <property type="component" value="Unassembled WGS sequence"/>
</dbReference>
<name>A0A6A5TG36_9PLEO</name>
<organism evidence="4 5">
    <name type="scientific">Byssothecium circinans</name>
    <dbReference type="NCBI Taxonomy" id="147558"/>
    <lineage>
        <taxon>Eukaryota</taxon>
        <taxon>Fungi</taxon>
        <taxon>Dikarya</taxon>
        <taxon>Ascomycota</taxon>
        <taxon>Pezizomycotina</taxon>
        <taxon>Dothideomycetes</taxon>
        <taxon>Pleosporomycetidae</taxon>
        <taxon>Pleosporales</taxon>
        <taxon>Massarineae</taxon>
        <taxon>Massarinaceae</taxon>
        <taxon>Byssothecium</taxon>
    </lineage>
</organism>